<dbReference type="EMBL" id="QQZY01000001">
    <property type="protein sequence ID" value="RDI75776.1"/>
    <property type="molecule type" value="Genomic_DNA"/>
</dbReference>
<name>A0A7M2Z044_9ACTN</name>
<evidence type="ECO:0000313" key="3">
    <source>
        <dbReference type="EMBL" id="RDI75776.1"/>
    </source>
</evidence>
<sequence>MKGLAGRIGHFRVAALLVGAALALEIVRSQALAPGSPWRVACTVGEIALLVAASVPFALGRRAAAGRHGSRERRSGADSGGEDDPPSSRP</sequence>
<organism evidence="3 4">
    <name type="scientific">Gaiella occulta</name>
    <dbReference type="NCBI Taxonomy" id="1002870"/>
    <lineage>
        <taxon>Bacteria</taxon>
        <taxon>Bacillati</taxon>
        <taxon>Actinomycetota</taxon>
        <taxon>Thermoleophilia</taxon>
        <taxon>Gaiellales</taxon>
        <taxon>Gaiellaceae</taxon>
        <taxon>Gaiella</taxon>
    </lineage>
</organism>
<keyword evidence="2" id="KW-1133">Transmembrane helix</keyword>
<reference evidence="4" key="2">
    <citation type="journal article" date="2019" name="MicrobiologyOpen">
        <title>High-quality draft genome sequence of Gaiella occulta isolated from a 150 meter deep mineral water borehole and comparison with the genome sequences of other deep-branching lineages of the phylum Actinobacteria.</title>
        <authorList>
            <person name="Severino R."/>
            <person name="Froufe H.J.C."/>
            <person name="Barroso C."/>
            <person name="Albuquerque L."/>
            <person name="Lobo-da-Cunha A."/>
            <person name="da Costa M.S."/>
            <person name="Egas C."/>
        </authorList>
    </citation>
    <scope>NUCLEOTIDE SEQUENCE [LARGE SCALE GENOMIC DNA]</scope>
    <source>
        <strain evidence="4">F2-233</strain>
    </source>
</reference>
<protein>
    <submittedName>
        <fullName evidence="3">Uncharacterized protein</fullName>
    </submittedName>
</protein>
<comment type="caution">
    <text evidence="3">The sequence shown here is derived from an EMBL/GenBank/DDBJ whole genome shotgun (WGS) entry which is preliminary data.</text>
</comment>
<accession>A0A7M2Z044</accession>
<feature type="transmembrane region" description="Helical" evidence="2">
    <location>
        <begin position="47"/>
        <end position="64"/>
    </location>
</feature>
<keyword evidence="2" id="KW-0472">Membrane</keyword>
<evidence type="ECO:0000256" key="2">
    <source>
        <dbReference type="SAM" id="Phobius"/>
    </source>
</evidence>
<proteinExistence type="predicted"/>
<gene>
    <name evidence="3" type="ORF">Gocc_0195</name>
</gene>
<dbReference type="Proteomes" id="UP000254134">
    <property type="component" value="Unassembled WGS sequence"/>
</dbReference>
<keyword evidence="2" id="KW-0812">Transmembrane</keyword>
<evidence type="ECO:0000313" key="4">
    <source>
        <dbReference type="Proteomes" id="UP000254134"/>
    </source>
</evidence>
<feature type="compositionally biased region" description="Acidic residues" evidence="1">
    <location>
        <begin position="80"/>
        <end position="90"/>
    </location>
</feature>
<dbReference type="AlphaFoldDB" id="A0A7M2Z044"/>
<keyword evidence="4" id="KW-1185">Reference proteome</keyword>
<feature type="region of interest" description="Disordered" evidence="1">
    <location>
        <begin position="63"/>
        <end position="90"/>
    </location>
</feature>
<reference evidence="3 4" key="1">
    <citation type="submission" date="2018-07" db="EMBL/GenBank/DDBJ databases">
        <title>High-quality-draft genome sequence of Gaiella occulta.</title>
        <authorList>
            <person name="Severino R."/>
            <person name="Froufe H.J.C."/>
            <person name="Rainey F.A."/>
            <person name="Barroso C."/>
            <person name="Albuquerque L."/>
            <person name="Lobo-Da-Cunha A."/>
            <person name="Da Costa M.S."/>
            <person name="Egas C."/>
        </authorList>
    </citation>
    <scope>NUCLEOTIDE SEQUENCE [LARGE SCALE GENOMIC DNA]</scope>
    <source>
        <strain evidence="3 4">F2-233</strain>
    </source>
</reference>
<dbReference type="RefSeq" id="WP_114794666.1">
    <property type="nucleotide sequence ID" value="NZ_QQZY01000001.1"/>
</dbReference>
<evidence type="ECO:0000256" key="1">
    <source>
        <dbReference type="SAM" id="MobiDB-lite"/>
    </source>
</evidence>